<sequence length="79" mass="9329">MTEGKFDLIIPPGVPRSIIFAIDKEYDDVEVVMRKRQLYFANMEGDSRELLAFRGTRERIEKVQEDLYNRLDAFISEDK</sequence>
<dbReference type="AlphaFoldDB" id="A0A9Q4PV48"/>
<name>A0A9Q4PV48_9EURY</name>
<dbReference type="RefSeq" id="WP_274923888.1">
    <property type="nucleotide sequence ID" value="NZ_JAKELO010000002.1"/>
</dbReference>
<dbReference type="EMBL" id="JAKELO010000002">
    <property type="protein sequence ID" value="MDE4907224.1"/>
    <property type="molecule type" value="Genomic_DNA"/>
</dbReference>
<proteinExistence type="predicted"/>
<protein>
    <submittedName>
        <fullName evidence="1">Uncharacterized protein</fullName>
    </submittedName>
</protein>
<reference evidence="1" key="1">
    <citation type="submission" date="2022-01" db="EMBL/GenBank/DDBJ databases">
        <title>Draft genome of Methanogenium marinum DSM 15558.</title>
        <authorList>
            <person name="Chen S.-C."/>
            <person name="You Y.-T."/>
        </authorList>
    </citation>
    <scope>NUCLEOTIDE SEQUENCE</scope>
    <source>
        <strain evidence="1">DSM 15558</strain>
    </source>
</reference>
<accession>A0A9Q4PV48</accession>
<organism evidence="1 2">
    <name type="scientific">Methanogenium marinum</name>
    <dbReference type="NCBI Taxonomy" id="348610"/>
    <lineage>
        <taxon>Archaea</taxon>
        <taxon>Methanobacteriati</taxon>
        <taxon>Methanobacteriota</taxon>
        <taxon>Stenosarchaea group</taxon>
        <taxon>Methanomicrobia</taxon>
        <taxon>Methanomicrobiales</taxon>
        <taxon>Methanomicrobiaceae</taxon>
        <taxon>Methanogenium</taxon>
    </lineage>
</organism>
<comment type="caution">
    <text evidence="1">The sequence shown here is derived from an EMBL/GenBank/DDBJ whole genome shotgun (WGS) entry which is preliminary data.</text>
</comment>
<dbReference type="Proteomes" id="UP001143747">
    <property type="component" value="Unassembled WGS sequence"/>
</dbReference>
<evidence type="ECO:0000313" key="2">
    <source>
        <dbReference type="Proteomes" id="UP001143747"/>
    </source>
</evidence>
<evidence type="ECO:0000313" key="1">
    <source>
        <dbReference type="EMBL" id="MDE4907224.1"/>
    </source>
</evidence>
<gene>
    <name evidence="1" type="ORF">L0665_01100</name>
</gene>
<keyword evidence="2" id="KW-1185">Reference proteome</keyword>